<reference evidence="1 2" key="1">
    <citation type="submission" date="2021-06" db="EMBL/GenBank/DDBJ databases">
        <authorList>
            <person name="Kallberg Y."/>
            <person name="Tangrot J."/>
            <person name="Rosling A."/>
        </authorList>
    </citation>
    <scope>NUCLEOTIDE SEQUENCE [LARGE SCALE GENOMIC DNA]</scope>
    <source>
        <strain evidence="1 2">120-4 pot B 10/14</strain>
    </source>
</reference>
<feature type="non-terminal residue" evidence="1">
    <location>
        <position position="1"/>
    </location>
</feature>
<evidence type="ECO:0000313" key="1">
    <source>
        <dbReference type="EMBL" id="CAG8843499.1"/>
    </source>
</evidence>
<proteinExistence type="predicted"/>
<organism evidence="1 2">
    <name type="scientific">Gigaspora margarita</name>
    <dbReference type="NCBI Taxonomy" id="4874"/>
    <lineage>
        <taxon>Eukaryota</taxon>
        <taxon>Fungi</taxon>
        <taxon>Fungi incertae sedis</taxon>
        <taxon>Mucoromycota</taxon>
        <taxon>Glomeromycotina</taxon>
        <taxon>Glomeromycetes</taxon>
        <taxon>Diversisporales</taxon>
        <taxon>Gigasporaceae</taxon>
        <taxon>Gigaspora</taxon>
    </lineage>
</organism>
<gene>
    <name evidence="1" type="ORF">GMARGA_LOCUS36574</name>
</gene>
<dbReference type="EMBL" id="CAJVQB010072591">
    <property type="protein sequence ID" value="CAG8843499.1"/>
    <property type="molecule type" value="Genomic_DNA"/>
</dbReference>
<evidence type="ECO:0000313" key="2">
    <source>
        <dbReference type="Proteomes" id="UP000789901"/>
    </source>
</evidence>
<dbReference type="Proteomes" id="UP000789901">
    <property type="component" value="Unassembled WGS sequence"/>
</dbReference>
<name>A0ABN7X053_GIGMA</name>
<comment type="caution">
    <text evidence="1">The sequence shown here is derived from an EMBL/GenBank/DDBJ whole genome shotgun (WGS) entry which is preliminary data.</text>
</comment>
<feature type="non-terminal residue" evidence="1">
    <location>
        <position position="66"/>
    </location>
</feature>
<protein>
    <submittedName>
        <fullName evidence="1">33941_t:CDS:1</fullName>
    </submittedName>
</protein>
<sequence>EENDIDKNIVDRLTIFIEELSTRRKMAKENYRHAQKRQKFYWDQKLKNVQRIFQKGDKVLLYDAAQ</sequence>
<accession>A0ABN7X053</accession>
<keyword evidence="2" id="KW-1185">Reference proteome</keyword>